<accession>A0A5K7YKY8</accession>
<name>A0A5K7YKY8_9BACT</name>
<organism evidence="2 3">
    <name type="scientific">Desulfosarcina alkanivorans</name>
    <dbReference type="NCBI Taxonomy" id="571177"/>
    <lineage>
        <taxon>Bacteria</taxon>
        <taxon>Pseudomonadati</taxon>
        <taxon>Thermodesulfobacteriota</taxon>
        <taxon>Desulfobacteria</taxon>
        <taxon>Desulfobacterales</taxon>
        <taxon>Desulfosarcinaceae</taxon>
        <taxon>Desulfosarcina</taxon>
    </lineage>
</organism>
<gene>
    <name evidence="2" type="ORF">DSCA_24790</name>
</gene>
<evidence type="ECO:0000313" key="2">
    <source>
        <dbReference type="EMBL" id="BBO68549.1"/>
    </source>
</evidence>
<keyword evidence="3" id="KW-1185">Reference proteome</keyword>
<dbReference type="KEGG" id="dalk:DSCA_24790"/>
<dbReference type="Proteomes" id="UP000427906">
    <property type="component" value="Chromosome"/>
</dbReference>
<protein>
    <submittedName>
        <fullName evidence="2">Uncharacterized protein</fullName>
    </submittedName>
</protein>
<reference evidence="2 3" key="1">
    <citation type="submission" date="2019-11" db="EMBL/GenBank/DDBJ databases">
        <title>Comparative genomics of hydrocarbon-degrading Desulfosarcina strains.</title>
        <authorList>
            <person name="Watanabe M."/>
            <person name="Kojima H."/>
            <person name="Fukui M."/>
        </authorList>
    </citation>
    <scope>NUCLEOTIDE SEQUENCE [LARGE SCALE GENOMIC DNA]</scope>
    <source>
        <strain evidence="2 3">PL12</strain>
    </source>
</reference>
<dbReference type="AlphaFoldDB" id="A0A5K7YKY8"/>
<feature type="region of interest" description="Disordered" evidence="1">
    <location>
        <begin position="16"/>
        <end position="36"/>
    </location>
</feature>
<evidence type="ECO:0000313" key="3">
    <source>
        <dbReference type="Proteomes" id="UP000427906"/>
    </source>
</evidence>
<evidence type="ECO:0000256" key="1">
    <source>
        <dbReference type="SAM" id="MobiDB-lite"/>
    </source>
</evidence>
<dbReference type="EMBL" id="AP021874">
    <property type="protein sequence ID" value="BBO68549.1"/>
    <property type="molecule type" value="Genomic_DNA"/>
</dbReference>
<sequence length="62" mass="6814">MLQNCGLPENFSIFPGFRPPVRNTGDAPGLPRRPDRKAGESTIAALSILFFDYFSVDVNDKG</sequence>
<proteinExistence type="predicted"/>